<dbReference type="InterPro" id="IPR001564">
    <property type="entry name" value="Nucleoside_diP_kinase"/>
</dbReference>
<organism evidence="15 16">
    <name type="scientific">Thermincola potens (strain JR)</name>
    <dbReference type="NCBI Taxonomy" id="635013"/>
    <lineage>
        <taxon>Bacteria</taxon>
        <taxon>Bacillati</taxon>
        <taxon>Bacillota</taxon>
        <taxon>Clostridia</taxon>
        <taxon>Eubacteriales</taxon>
        <taxon>Thermincolaceae</taxon>
        <taxon>Thermincola</taxon>
    </lineage>
</organism>
<dbReference type="Proteomes" id="UP000002377">
    <property type="component" value="Chromosome"/>
</dbReference>
<evidence type="ECO:0000256" key="8">
    <source>
        <dbReference type="ARBA" id="ARBA00024802"/>
    </source>
</evidence>
<evidence type="ECO:0000256" key="12">
    <source>
        <dbReference type="RuleBase" id="RU004011"/>
    </source>
</evidence>
<dbReference type="AlphaFoldDB" id="D5X9M3"/>
<proteinExistence type="inferred from homology"/>
<dbReference type="GO" id="GO:0006228">
    <property type="term" value="P:UTP biosynthetic process"/>
    <property type="evidence" value="ECO:0007669"/>
    <property type="project" value="UniProtKB-UniRule"/>
</dbReference>
<reference evidence="15 16" key="1">
    <citation type="submission" date="2010-05" db="EMBL/GenBank/DDBJ databases">
        <title>Complete sequence of Thermincola sp. JR.</title>
        <authorList>
            <consortium name="US DOE Joint Genome Institute"/>
            <person name="Lucas S."/>
            <person name="Copeland A."/>
            <person name="Lapidus A."/>
            <person name="Cheng J.-F."/>
            <person name="Bruce D."/>
            <person name="Goodwin L."/>
            <person name="Pitluck S."/>
            <person name="Chertkov O."/>
            <person name="Detter J.C."/>
            <person name="Han C."/>
            <person name="Tapia R."/>
            <person name="Land M."/>
            <person name="Hauser L."/>
            <person name="Kyrpides N."/>
            <person name="Mikhailova N."/>
            <person name="Hazen T.C."/>
            <person name="Woyke T."/>
        </authorList>
    </citation>
    <scope>NUCLEOTIDE SEQUENCE [LARGE SCALE GENOMIC DNA]</scope>
    <source>
        <strain evidence="15 16">JR</strain>
    </source>
</reference>
<evidence type="ECO:0000256" key="3">
    <source>
        <dbReference type="ARBA" id="ARBA00022679"/>
    </source>
</evidence>
<sequence length="149" mass="16614">MERTYVMIKPDGVQRNLIGEIITRFERKGLKIVGLKMLQMDRAMAEKHYAEHTGKPFFEGLVSYITSGPVVAMVLEGKDVVATARAMNGATNPANAGPGTIRGDYAIEVGRNVIHASDSIDSANREIAIYFTENELCEYKKVLDDWIYE</sequence>
<dbReference type="eggNOG" id="COG0105">
    <property type="taxonomic scope" value="Bacteria"/>
</dbReference>
<comment type="function">
    <text evidence="10">Major role in the synthesis of nucleoside triphosphates other than ATP. The ATP gamma phosphate is transferred to the NDP beta phosphate via a ping-pong mechanism, using a phosphorylated active-site intermediate.</text>
</comment>
<dbReference type="Pfam" id="PF00334">
    <property type="entry name" value="NDK"/>
    <property type="match status" value="1"/>
</dbReference>
<evidence type="ECO:0000256" key="1">
    <source>
        <dbReference type="ARBA" id="ARBA00001946"/>
    </source>
</evidence>
<keyword evidence="6 10" id="KW-0067">ATP-binding</keyword>
<dbReference type="EMBL" id="CP002028">
    <property type="protein sequence ID" value="ADG81094.1"/>
    <property type="molecule type" value="Genomic_DNA"/>
</dbReference>
<dbReference type="RefSeq" id="WP_013119122.1">
    <property type="nucleotide sequence ID" value="NC_014152.1"/>
</dbReference>
<comment type="cofactor">
    <cofactor evidence="1 10">
        <name>Mg(2+)</name>
        <dbReference type="ChEBI" id="CHEBI:18420"/>
    </cofactor>
</comment>
<keyword evidence="3 10" id="KW-0808">Transferase</keyword>
<dbReference type="NCBIfam" id="NF001908">
    <property type="entry name" value="PRK00668.1"/>
    <property type="match status" value="1"/>
</dbReference>
<dbReference type="KEGG" id="tjr:TherJR_0206"/>
<keyword evidence="10" id="KW-0963">Cytoplasm</keyword>
<dbReference type="SUPFAM" id="SSF54919">
    <property type="entry name" value="Nucleoside diphosphate kinase, NDK"/>
    <property type="match status" value="1"/>
</dbReference>
<feature type="binding site" evidence="10 11">
    <location>
        <position position="112"/>
    </location>
    <ligand>
        <name>ATP</name>
        <dbReference type="ChEBI" id="CHEBI:30616"/>
    </ligand>
</feature>
<dbReference type="STRING" id="635013.TherJR_0206"/>
<dbReference type="Gene3D" id="3.30.70.141">
    <property type="entry name" value="Nucleoside diphosphate kinase-like domain"/>
    <property type="match status" value="1"/>
</dbReference>
<comment type="subunit">
    <text evidence="10">Homotetramer.</text>
</comment>
<evidence type="ECO:0000256" key="6">
    <source>
        <dbReference type="ARBA" id="ARBA00022840"/>
    </source>
</evidence>
<evidence type="ECO:0000256" key="5">
    <source>
        <dbReference type="ARBA" id="ARBA00022777"/>
    </source>
</evidence>
<keyword evidence="5 10" id="KW-0418">Kinase</keyword>
<comment type="catalytic activity">
    <reaction evidence="10">
        <text>a ribonucleoside 5'-diphosphate + ATP = a ribonucleoside 5'-triphosphate + ADP</text>
        <dbReference type="Rhea" id="RHEA:18113"/>
        <dbReference type="ChEBI" id="CHEBI:30616"/>
        <dbReference type="ChEBI" id="CHEBI:57930"/>
        <dbReference type="ChEBI" id="CHEBI:61557"/>
        <dbReference type="ChEBI" id="CHEBI:456216"/>
        <dbReference type="EC" id="2.7.4.6"/>
    </reaction>
</comment>
<dbReference type="GO" id="GO:0005737">
    <property type="term" value="C:cytoplasm"/>
    <property type="evidence" value="ECO:0007669"/>
    <property type="project" value="UniProtKB-SubCell"/>
</dbReference>
<dbReference type="InterPro" id="IPR036850">
    <property type="entry name" value="NDK-like_dom_sf"/>
</dbReference>
<name>D5X9M3_THEPJ</name>
<dbReference type="GO" id="GO:0046872">
    <property type="term" value="F:metal ion binding"/>
    <property type="evidence" value="ECO:0007669"/>
    <property type="project" value="UniProtKB-KW"/>
</dbReference>
<feature type="domain" description="Nucleoside diphosphate kinase-like" evidence="14">
    <location>
        <begin position="1"/>
        <end position="138"/>
    </location>
</feature>
<gene>
    <name evidence="10" type="primary">ndk</name>
    <name evidence="15" type="ordered locus">TherJR_0206</name>
</gene>
<dbReference type="PROSITE" id="PS00469">
    <property type="entry name" value="NDPK"/>
    <property type="match status" value="1"/>
</dbReference>
<dbReference type="GO" id="GO:0004550">
    <property type="term" value="F:nucleoside diphosphate kinase activity"/>
    <property type="evidence" value="ECO:0007669"/>
    <property type="project" value="UniProtKB-UniRule"/>
</dbReference>
<evidence type="ECO:0000256" key="2">
    <source>
        <dbReference type="ARBA" id="ARBA00008142"/>
    </source>
</evidence>
<comment type="similarity">
    <text evidence="2 10 11 12">Belongs to the NDK family.</text>
</comment>
<comment type="subcellular location">
    <subcellularLocation>
        <location evidence="10">Cytoplasm</location>
    </subcellularLocation>
</comment>
<evidence type="ECO:0000259" key="14">
    <source>
        <dbReference type="SMART" id="SM00562"/>
    </source>
</evidence>
<comment type="catalytic activity">
    <reaction evidence="9">
        <text>dZDP + ATP = dZTP + ADP</text>
        <dbReference type="Rhea" id="RHEA:67644"/>
        <dbReference type="ChEBI" id="CHEBI:30616"/>
        <dbReference type="ChEBI" id="CHEBI:172929"/>
        <dbReference type="ChEBI" id="CHEBI:172931"/>
        <dbReference type="ChEBI" id="CHEBI:456216"/>
    </reaction>
</comment>
<comment type="catalytic activity">
    <reaction evidence="10 13">
        <text>a 2'-deoxyribonucleoside 5'-diphosphate + ATP = a 2'-deoxyribonucleoside 5'-triphosphate + ADP</text>
        <dbReference type="Rhea" id="RHEA:44640"/>
        <dbReference type="ChEBI" id="CHEBI:30616"/>
        <dbReference type="ChEBI" id="CHEBI:61560"/>
        <dbReference type="ChEBI" id="CHEBI:73316"/>
        <dbReference type="ChEBI" id="CHEBI:456216"/>
        <dbReference type="EC" id="2.7.4.6"/>
    </reaction>
</comment>
<keyword evidence="4 10" id="KW-0547">Nucleotide-binding</keyword>
<dbReference type="PROSITE" id="PS51374">
    <property type="entry name" value="NDPK_LIKE"/>
    <property type="match status" value="1"/>
</dbReference>
<dbReference type="HAMAP" id="MF_00451">
    <property type="entry name" value="NDP_kinase"/>
    <property type="match status" value="1"/>
</dbReference>
<dbReference type="PANTHER" id="PTHR11349">
    <property type="entry name" value="NUCLEOSIDE DIPHOSPHATE KINASE"/>
    <property type="match status" value="1"/>
</dbReference>
<dbReference type="CDD" id="cd04413">
    <property type="entry name" value="NDPk_I"/>
    <property type="match status" value="1"/>
</dbReference>
<accession>D5X9M3</accession>
<feature type="active site" description="Pros-phosphohistidine intermediate" evidence="10 11">
    <location>
        <position position="115"/>
    </location>
</feature>
<dbReference type="InterPro" id="IPR034907">
    <property type="entry name" value="NDK-like_dom"/>
</dbReference>
<evidence type="ECO:0000256" key="7">
    <source>
        <dbReference type="ARBA" id="ARBA00023080"/>
    </source>
</evidence>
<comment type="function">
    <text evidence="8">(Microbial infection) Catalyzes the phosphorylation of dZDP to dZTP, when the bacterium is infected by a phage that produces the substrate for the synthesis of dZTP (2- amino-2'-deoxyadenosine 5'-triphosphate), which is then used by the phage as a DNA polymerase substrate.</text>
</comment>
<dbReference type="EC" id="2.7.4.6" evidence="10 13"/>
<dbReference type="PRINTS" id="PR01243">
    <property type="entry name" value="NUCDPKINASE"/>
</dbReference>
<keyword evidence="10" id="KW-0479">Metal-binding</keyword>
<feature type="binding site" evidence="10 11">
    <location>
        <position position="85"/>
    </location>
    <ligand>
        <name>ATP</name>
        <dbReference type="ChEBI" id="CHEBI:30616"/>
    </ligand>
</feature>
<dbReference type="HOGENOM" id="CLU_060216_6_3_9"/>
<evidence type="ECO:0000256" key="10">
    <source>
        <dbReference type="HAMAP-Rule" id="MF_00451"/>
    </source>
</evidence>
<evidence type="ECO:0000256" key="13">
    <source>
        <dbReference type="RuleBase" id="RU004013"/>
    </source>
</evidence>
<dbReference type="GO" id="GO:0005524">
    <property type="term" value="F:ATP binding"/>
    <property type="evidence" value="ECO:0007669"/>
    <property type="project" value="UniProtKB-UniRule"/>
</dbReference>
<dbReference type="InterPro" id="IPR023005">
    <property type="entry name" value="Nucleoside_diP_kinase_AS"/>
</dbReference>
<evidence type="ECO:0000256" key="11">
    <source>
        <dbReference type="PROSITE-ProRule" id="PRU00706"/>
    </source>
</evidence>
<feature type="binding site" evidence="10 11">
    <location>
        <position position="91"/>
    </location>
    <ligand>
        <name>ATP</name>
        <dbReference type="ChEBI" id="CHEBI:30616"/>
    </ligand>
</feature>
<evidence type="ECO:0000313" key="15">
    <source>
        <dbReference type="EMBL" id="ADG81094.1"/>
    </source>
</evidence>
<dbReference type="OrthoDB" id="9801161at2"/>
<protein>
    <recommendedName>
        <fullName evidence="10 13">Nucleoside diphosphate kinase</fullName>
        <shortName evidence="10">NDK</shortName>
        <shortName evidence="10">NDP kinase</shortName>
        <ecNumber evidence="10 13">2.7.4.6</ecNumber>
    </recommendedName>
    <alternativeName>
        <fullName evidence="10">Nucleoside-2-P kinase</fullName>
    </alternativeName>
</protein>
<dbReference type="GO" id="GO:0006241">
    <property type="term" value="P:CTP biosynthetic process"/>
    <property type="evidence" value="ECO:0007669"/>
    <property type="project" value="UniProtKB-UniRule"/>
</dbReference>
<dbReference type="GO" id="GO:0006183">
    <property type="term" value="P:GTP biosynthetic process"/>
    <property type="evidence" value="ECO:0007669"/>
    <property type="project" value="UniProtKB-UniRule"/>
</dbReference>
<evidence type="ECO:0000313" key="16">
    <source>
        <dbReference type="Proteomes" id="UP000002377"/>
    </source>
</evidence>
<dbReference type="FunFam" id="3.30.70.141:FF:000002">
    <property type="entry name" value="Nucleoside diphosphate kinase"/>
    <property type="match status" value="1"/>
</dbReference>
<keyword evidence="7 10" id="KW-0546">Nucleotide metabolism</keyword>
<feature type="binding site" evidence="10 11">
    <location>
        <position position="57"/>
    </location>
    <ligand>
        <name>ATP</name>
        <dbReference type="ChEBI" id="CHEBI:30616"/>
    </ligand>
</feature>
<keyword evidence="10" id="KW-0597">Phosphoprotein</keyword>
<feature type="binding site" evidence="10 11">
    <location>
        <position position="9"/>
    </location>
    <ligand>
        <name>ATP</name>
        <dbReference type="ChEBI" id="CHEBI:30616"/>
    </ligand>
</feature>
<keyword evidence="16" id="KW-1185">Reference proteome</keyword>
<dbReference type="SMART" id="SM00562">
    <property type="entry name" value="NDK"/>
    <property type="match status" value="1"/>
</dbReference>
<keyword evidence="10" id="KW-0460">Magnesium</keyword>
<evidence type="ECO:0000256" key="4">
    <source>
        <dbReference type="ARBA" id="ARBA00022741"/>
    </source>
</evidence>
<feature type="binding site" evidence="10 11">
    <location>
        <position position="102"/>
    </location>
    <ligand>
        <name>ATP</name>
        <dbReference type="ChEBI" id="CHEBI:30616"/>
    </ligand>
</feature>
<evidence type="ECO:0000256" key="9">
    <source>
        <dbReference type="ARBA" id="ARBA00047945"/>
    </source>
</evidence>